<dbReference type="Gene3D" id="3.10.350.10">
    <property type="entry name" value="LysM domain"/>
    <property type="match status" value="1"/>
</dbReference>
<keyword evidence="1" id="KW-0812">Transmembrane</keyword>
<keyword evidence="1" id="KW-0472">Membrane</keyword>
<dbReference type="EMBL" id="JAGQNY010000003">
    <property type="protein sequence ID" value="MCA9301933.1"/>
    <property type="molecule type" value="Genomic_DNA"/>
</dbReference>
<reference evidence="3" key="1">
    <citation type="submission" date="2020-04" db="EMBL/GenBank/DDBJ databases">
        <authorList>
            <person name="Zhang T."/>
        </authorList>
    </citation>
    <scope>NUCLEOTIDE SEQUENCE</scope>
    <source>
        <strain evidence="3">HKST-UBA80</strain>
    </source>
</reference>
<sequence length="151" mass="16528">MKKVNFNDTKKKIMTSFAQVKKDIPNAEWRHLVTGVVIFALVVVFSVSYFSKGNTPIDLSDLTDSEIMIENEATEVTAGEESMVDETTTDTTMAKVEAGEGETVVQKGEGLWHVAKRVCGAGEKYNKLAEANGMTIYSEVAEGQVLKVVCE</sequence>
<accession>A0A955E0I3</accession>
<comment type="caution">
    <text evidence="3">The sequence shown here is derived from an EMBL/GenBank/DDBJ whole genome shotgun (WGS) entry which is preliminary data.</text>
</comment>
<dbReference type="Proteomes" id="UP000714817">
    <property type="component" value="Unassembled WGS sequence"/>
</dbReference>
<dbReference type="InterPro" id="IPR036779">
    <property type="entry name" value="LysM_dom_sf"/>
</dbReference>
<organism evidence="3 4">
    <name type="scientific">candidate division WWE3 bacterium</name>
    <dbReference type="NCBI Taxonomy" id="2053526"/>
    <lineage>
        <taxon>Bacteria</taxon>
        <taxon>Katanobacteria</taxon>
    </lineage>
</organism>
<dbReference type="InterPro" id="IPR018392">
    <property type="entry name" value="LysM"/>
</dbReference>
<evidence type="ECO:0000259" key="2">
    <source>
        <dbReference type="Pfam" id="PF01476"/>
    </source>
</evidence>
<evidence type="ECO:0000313" key="3">
    <source>
        <dbReference type="EMBL" id="MCA9301933.1"/>
    </source>
</evidence>
<dbReference type="AlphaFoldDB" id="A0A955E0I3"/>
<feature type="transmembrane region" description="Helical" evidence="1">
    <location>
        <begin position="31"/>
        <end position="50"/>
    </location>
</feature>
<dbReference type="CDD" id="cd00118">
    <property type="entry name" value="LysM"/>
    <property type="match status" value="1"/>
</dbReference>
<dbReference type="Pfam" id="PF01476">
    <property type="entry name" value="LysM"/>
    <property type="match status" value="1"/>
</dbReference>
<evidence type="ECO:0000313" key="4">
    <source>
        <dbReference type="Proteomes" id="UP000714817"/>
    </source>
</evidence>
<evidence type="ECO:0000256" key="1">
    <source>
        <dbReference type="SAM" id="Phobius"/>
    </source>
</evidence>
<feature type="domain" description="LysM" evidence="2">
    <location>
        <begin position="104"/>
        <end position="148"/>
    </location>
</feature>
<name>A0A955E0I3_UNCKA</name>
<protein>
    <submittedName>
        <fullName evidence="3">LysM peptidoglycan-binding domain-containing protein</fullName>
    </submittedName>
</protein>
<keyword evidence="1" id="KW-1133">Transmembrane helix</keyword>
<gene>
    <name evidence="3" type="ORF">KDA10_01015</name>
</gene>
<reference evidence="3" key="2">
    <citation type="journal article" date="2021" name="Microbiome">
        <title>Successional dynamics and alternative stable states in a saline activated sludge microbial community over 9 years.</title>
        <authorList>
            <person name="Wang Y."/>
            <person name="Ye J."/>
            <person name="Ju F."/>
            <person name="Liu L."/>
            <person name="Boyd J.A."/>
            <person name="Deng Y."/>
            <person name="Parks D.H."/>
            <person name="Jiang X."/>
            <person name="Yin X."/>
            <person name="Woodcroft B.J."/>
            <person name="Tyson G.W."/>
            <person name="Hugenholtz P."/>
            <person name="Polz M.F."/>
            <person name="Zhang T."/>
        </authorList>
    </citation>
    <scope>NUCLEOTIDE SEQUENCE</scope>
    <source>
        <strain evidence="3">HKST-UBA80</strain>
    </source>
</reference>
<proteinExistence type="predicted"/>